<gene>
    <name evidence="10" type="ORF">VFPBJ_05012</name>
</gene>
<keyword evidence="9" id="KW-0732">Signal</keyword>
<keyword evidence="3" id="KW-0378">Hydrolase</keyword>
<feature type="site" description="Cleavage; by autolysis" evidence="7">
    <location>
        <begin position="234"/>
        <end position="235"/>
    </location>
</feature>
<dbReference type="Pfam" id="PF01112">
    <property type="entry name" value="Asparaginase_2"/>
    <property type="match status" value="1"/>
</dbReference>
<dbReference type="GO" id="GO:0003948">
    <property type="term" value="F:N4-(beta-N-acetylglucosaminyl)-L-asparaginase activity"/>
    <property type="evidence" value="ECO:0007669"/>
    <property type="project" value="TreeGrafter"/>
</dbReference>
<dbReference type="PANTHER" id="PTHR10188:SF6">
    <property type="entry name" value="N(4)-(BETA-N-ACETYLGLUCOSAMINYL)-L-ASPARAGINASE"/>
    <property type="match status" value="1"/>
</dbReference>
<evidence type="ECO:0000256" key="7">
    <source>
        <dbReference type="PIRSR" id="PIRSR600246-3"/>
    </source>
</evidence>
<keyword evidence="4" id="KW-0068">Autocatalytic cleavage</keyword>
<evidence type="ECO:0000256" key="2">
    <source>
        <dbReference type="ARBA" id="ARBA00022670"/>
    </source>
</evidence>
<feature type="chain" id="PRO_5008103110" evidence="9">
    <location>
        <begin position="25"/>
        <end position="378"/>
    </location>
</feature>
<evidence type="ECO:0000256" key="3">
    <source>
        <dbReference type="ARBA" id="ARBA00022801"/>
    </source>
</evidence>
<keyword evidence="2" id="KW-0645">Protease</keyword>
<name>A0A179GY67_PURLI</name>
<dbReference type="CDD" id="cd04513">
    <property type="entry name" value="Glycosylasparaginase"/>
    <property type="match status" value="1"/>
</dbReference>
<dbReference type="EMBL" id="LSBH01000003">
    <property type="protein sequence ID" value="OAQ82428.1"/>
    <property type="molecule type" value="Genomic_DNA"/>
</dbReference>
<evidence type="ECO:0000256" key="8">
    <source>
        <dbReference type="SAM" id="MobiDB-lite"/>
    </source>
</evidence>
<sequence length="378" mass="39392">MAARALLLASCLLALQSSYSTATAAITHESPGLPMVINTWGGPFTAATSAAFLALQPRHGSGDSNFSTTAALDAVQIGCAACEANRCDGTVGYGGSPDEACETTLDALIMDGTTYAVGAVAALRRVKDAIAVARRVMEHTRHTLLAGDQATAFAVQNGFAEETLSTGESEEACRRWREGGCQPNYRVGVRPDPSSSCGPYTPLLLSPSQDSLGVRATNKDADDAAPQSSRRSHDTLSLIALHPSGHHAAGTTTNGAAHKIPGRVGDGPIPGSGSYVDSEVGGCGATGDGDVMMRFLPCYQAVESMRRGVPPGDAAEDAVRRMLRRFPGVKAGVVVVDRWGRHGGAAAGWTFTYAYRGGEMREVREVTVEPLNGDVAEL</sequence>
<evidence type="ECO:0000313" key="10">
    <source>
        <dbReference type="EMBL" id="OAQ82428.1"/>
    </source>
</evidence>
<reference evidence="10 11" key="1">
    <citation type="submission" date="2016-01" db="EMBL/GenBank/DDBJ databases">
        <title>Biosynthesis of antibiotic leucinostatins and their inhibition on Phytophthora in bio-control Purpureocillium lilacinum.</title>
        <authorList>
            <person name="Wang G."/>
            <person name="Liu Z."/>
            <person name="Lin R."/>
            <person name="Li E."/>
            <person name="Mao Z."/>
            <person name="Ling J."/>
            <person name="Yin W."/>
            <person name="Xie B."/>
        </authorList>
    </citation>
    <scope>NUCLEOTIDE SEQUENCE [LARGE SCALE GENOMIC DNA]</scope>
    <source>
        <strain evidence="10">PLBJ-1</strain>
    </source>
</reference>
<accession>A0A179GY67</accession>
<evidence type="ECO:0000313" key="11">
    <source>
        <dbReference type="Proteomes" id="UP000078240"/>
    </source>
</evidence>
<evidence type="ECO:0000256" key="5">
    <source>
        <dbReference type="PIRSR" id="PIRSR600246-1"/>
    </source>
</evidence>
<dbReference type="InterPro" id="IPR000246">
    <property type="entry name" value="Peptidase_T2"/>
</dbReference>
<comment type="similarity">
    <text evidence="1">Belongs to the Ntn-hydrolase family.</text>
</comment>
<feature type="binding site" evidence="6">
    <location>
        <begin position="263"/>
        <end position="266"/>
    </location>
    <ligand>
        <name>substrate</name>
    </ligand>
</feature>
<proteinExistence type="inferred from homology"/>
<dbReference type="FunFam" id="3.60.20.30:FF:000003">
    <property type="entry name" value="N(4)-(Beta-N-acetylglucosaminyl)-L-asparaginase isoform X1"/>
    <property type="match status" value="1"/>
</dbReference>
<dbReference type="Gene3D" id="3.60.20.30">
    <property type="entry name" value="(Glycosyl)asparaginase"/>
    <property type="match status" value="1"/>
</dbReference>
<dbReference type="GO" id="GO:0008233">
    <property type="term" value="F:peptidase activity"/>
    <property type="evidence" value="ECO:0007669"/>
    <property type="project" value="UniProtKB-KW"/>
</dbReference>
<dbReference type="SUPFAM" id="SSF56235">
    <property type="entry name" value="N-terminal nucleophile aminohydrolases (Ntn hydrolases)"/>
    <property type="match status" value="1"/>
</dbReference>
<dbReference type="Proteomes" id="UP000078240">
    <property type="component" value="Unassembled WGS sequence"/>
</dbReference>
<dbReference type="GO" id="GO:0005737">
    <property type="term" value="C:cytoplasm"/>
    <property type="evidence" value="ECO:0007669"/>
    <property type="project" value="TreeGrafter"/>
</dbReference>
<comment type="caution">
    <text evidence="10">The sequence shown here is derived from an EMBL/GenBank/DDBJ whole genome shotgun (WGS) entry which is preliminary data.</text>
</comment>
<organism evidence="10 11">
    <name type="scientific">Purpureocillium lilacinum</name>
    <name type="common">Paecilomyces lilacinus</name>
    <dbReference type="NCBI Taxonomy" id="33203"/>
    <lineage>
        <taxon>Eukaryota</taxon>
        <taxon>Fungi</taxon>
        <taxon>Dikarya</taxon>
        <taxon>Ascomycota</taxon>
        <taxon>Pezizomycotina</taxon>
        <taxon>Sordariomycetes</taxon>
        <taxon>Hypocreomycetidae</taxon>
        <taxon>Hypocreales</taxon>
        <taxon>Ophiocordycipitaceae</taxon>
        <taxon>Purpureocillium</taxon>
    </lineage>
</organism>
<protein>
    <submittedName>
        <fullName evidence="10">N-(Beta-n-acetylglucosaminyl)-l-asparaginase protein</fullName>
    </submittedName>
</protein>
<dbReference type="GO" id="GO:0006508">
    <property type="term" value="P:proteolysis"/>
    <property type="evidence" value="ECO:0007669"/>
    <property type="project" value="UniProtKB-KW"/>
</dbReference>
<feature type="region of interest" description="Disordered" evidence="8">
    <location>
        <begin position="208"/>
        <end position="233"/>
    </location>
</feature>
<evidence type="ECO:0000256" key="1">
    <source>
        <dbReference type="ARBA" id="ARBA00010872"/>
    </source>
</evidence>
<evidence type="ECO:0000256" key="4">
    <source>
        <dbReference type="ARBA" id="ARBA00022813"/>
    </source>
</evidence>
<evidence type="ECO:0000256" key="6">
    <source>
        <dbReference type="PIRSR" id="PIRSR600246-2"/>
    </source>
</evidence>
<dbReference type="PANTHER" id="PTHR10188">
    <property type="entry name" value="L-ASPARAGINASE"/>
    <property type="match status" value="1"/>
</dbReference>
<feature type="signal peptide" evidence="9">
    <location>
        <begin position="1"/>
        <end position="24"/>
    </location>
</feature>
<evidence type="ECO:0000256" key="9">
    <source>
        <dbReference type="SAM" id="SignalP"/>
    </source>
</evidence>
<feature type="active site" description="Nucleophile" evidence="5">
    <location>
        <position position="235"/>
    </location>
</feature>
<dbReference type="InterPro" id="IPR029055">
    <property type="entry name" value="Ntn_hydrolases_N"/>
</dbReference>
<feature type="binding site" evidence="6">
    <location>
        <begin position="286"/>
        <end position="289"/>
    </location>
    <ligand>
        <name>substrate</name>
    </ligand>
</feature>
<dbReference type="AlphaFoldDB" id="A0A179GY67"/>